<evidence type="ECO:0000313" key="7">
    <source>
        <dbReference type="Proteomes" id="UP001307839"/>
    </source>
</evidence>
<dbReference type="CDD" id="cd01949">
    <property type="entry name" value="GGDEF"/>
    <property type="match status" value="1"/>
</dbReference>
<dbReference type="AlphaFoldDB" id="A0AB35WUP8"/>
<keyword evidence="6" id="KW-0808">Transferase</keyword>
<evidence type="ECO:0000256" key="1">
    <source>
        <dbReference type="ARBA" id="ARBA00001946"/>
    </source>
</evidence>
<feature type="transmembrane region" description="Helical" evidence="4">
    <location>
        <begin position="121"/>
        <end position="140"/>
    </location>
</feature>
<feature type="transmembrane region" description="Helical" evidence="4">
    <location>
        <begin position="152"/>
        <end position="177"/>
    </location>
</feature>
<sequence>MQAMHSKSPYKVDARPGFWQLSMRCCLLAGSVDVAFFFIFLTLDSPILAWINVISVAMYVSAYRALIQRRNRLGFVLIQTEVLVHAGLGTVLIGWDSGFHYYLLMFIPALFVSTRARIAWILAGCLWIYYAGLHVLMWYVQPLQPIPSNALLGVNIFNLTVVFFMFSYLALFYVITVTRAHTELSRMATTDSLTGLLNRRQIIALTEKVLARHHRHPTDLTLMLMDIDHFKQINDEHGHDVGDRVLIAVSQHLQNAMREQDFIGRWGGEEFLGVLPDTDFGQAAQSAERLRLAIQALEIDSHGKKISVTLSIGITQYRADEALSNTIARADHALYKGKSSGRNRVEAIHV</sequence>
<dbReference type="Proteomes" id="UP001307839">
    <property type="component" value="Unassembled WGS sequence"/>
</dbReference>
<dbReference type="GO" id="GO:0052621">
    <property type="term" value="F:diguanylate cyclase activity"/>
    <property type="evidence" value="ECO:0007669"/>
    <property type="project" value="UniProtKB-EC"/>
</dbReference>
<comment type="cofactor">
    <cofactor evidence="1">
        <name>Mg(2+)</name>
        <dbReference type="ChEBI" id="CHEBI:18420"/>
    </cofactor>
</comment>
<dbReference type="RefSeq" id="WP_218571428.1">
    <property type="nucleotide sequence ID" value="NZ_JAZDCU010000003.1"/>
</dbReference>
<name>A0AB35WUP8_9PSED</name>
<dbReference type="EMBL" id="JAZDQP010000003">
    <property type="protein sequence ID" value="MEE1865819.1"/>
    <property type="molecule type" value="Genomic_DNA"/>
</dbReference>
<evidence type="ECO:0000256" key="2">
    <source>
        <dbReference type="ARBA" id="ARBA00004533"/>
    </source>
</evidence>
<evidence type="ECO:0000313" key="6">
    <source>
        <dbReference type="EMBL" id="MEE1865819.1"/>
    </source>
</evidence>
<organism evidence="6 7">
    <name type="scientific">Pseudomonas auratipiscis</name>
    <dbReference type="NCBI Taxonomy" id="3115853"/>
    <lineage>
        <taxon>Bacteria</taxon>
        <taxon>Pseudomonadati</taxon>
        <taxon>Pseudomonadota</taxon>
        <taxon>Gammaproteobacteria</taxon>
        <taxon>Pseudomonadales</taxon>
        <taxon>Pseudomonadaceae</taxon>
        <taxon>Pseudomonas</taxon>
    </lineage>
</organism>
<feature type="domain" description="GGDEF" evidence="5">
    <location>
        <begin position="218"/>
        <end position="350"/>
    </location>
</feature>
<comment type="caution">
    <text evidence="6">The sequence shown here is derived from an EMBL/GenBank/DDBJ whole genome shotgun (WGS) entry which is preliminary data.</text>
</comment>
<keyword evidence="6" id="KW-0548">Nucleotidyltransferase</keyword>
<dbReference type="InterPro" id="IPR000160">
    <property type="entry name" value="GGDEF_dom"/>
</dbReference>
<gene>
    <name evidence="6" type="ORF">V0R53_05355</name>
</gene>
<dbReference type="Pfam" id="PF00990">
    <property type="entry name" value="GGDEF"/>
    <property type="match status" value="1"/>
</dbReference>
<feature type="transmembrane region" description="Helical" evidence="4">
    <location>
        <begin position="21"/>
        <end position="41"/>
    </location>
</feature>
<feature type="transmembrane region" description="Helical" evidence="4">
    <location>
        <begin position="73"/>
        <end position="93"/>
    </location>
</feature>
<accession>A0AB35WUP8</accession>
<dbReference type="SMART" id="SM00267">
    <property type="entry name" value="GGDEF"/>
    <property type="match status" value="1"/>
</dbReference>
<keyword evidence="7" id="KW-1185">Reference proteome</keyword>
<dbReference type="PANTHER" id="PTHR45138:SF9">
    <property type="entry name" value="DIGUANYLATE CYCLASE DGCM-RELATED"/>
    <property type="match status" value="1"/>
</dbReference>
<keyword evidence="4" id="KW-0472">Membrane</keyword>
<evidence type="ECO:0000256" key="4">
    <source>
        <dbReference type="SAM" id="Phobius"/>
    </source>
</evidence>
<feature type="transmembrane region" description="Helical" evidence="4">
    <location>
        <begin position="99"/>
        <end position="114"/>
    </location>
</feature>
<dbReference type="EC" id="2.7.7.65" evidence="3"/>
<comment type="subcellular location">
    <subcellularLocation>
        <location evidence="2">Cell inner membrane</location>
    </subcellularLocation>
</comment>
<keyword evidence="4" id="KW-1133">Transmembrane helix</keyword>
<keyword evidence="4" id="KW-0812">Transmembrane</keyword>
<reference evidence="6 7" key="1">
    <citation type="submission" date="2024-01" db="EMBL/GenBank/DDBJ databases">
        <title>Unpublished Manusciprt.</title>
        <authorList>
            <person name="Duman M."/>
            <person name="Valdes E.G."/>
            <person name="Ajmi N."/>
            <person name="Altun S."/>
            <person name="Saticioglu I.B."/>
        </authorList>
    </citation>
    <scope>NUCLEOTIDE SEQUENCE [LARGE SCALE GENOMIC DNA]</scope>
    <source>
        <strain evidence="6 7">120P</strain>
    </source>
</reference>
<proteinExistence type="predicted"/>
<dbReference type="FunFam" id="3.30.70.270:FF:000001">
    <property type="entry name" value="Diguanylate cyclase domain protein"/>
    <property type="match status" value="1"/>
</dbReference>
<protein>
    <recommendedName>
        <fullName evidence="3">diguanylate cyclase</fullName>
        <ecNumber evidence="3">2.7.7.65</ecNumber>
    </recommendedName>
</protein>
<evidence type="ECO:0000256" key="3">
    <source>
        <dbReference type="ARBA" id="ARBA00012528"/>
    </source>
</evidence>
<dbReference type="GO" id="GO:0005886">
    <property type="term" value="C:plasma membrane"/>
    <property type="evidence" value="ECO:0007669"/>
    <property type="project" value="UniProtKB-SubCell"/>
</dbReference>
<dbReference type="PROSITE" id="PS50887">
    <property type="entry name" value="GGDEF"/>
    <property type="match status" value="1"/>
</dbReference>
<dbReference type="InterPro" id="IPR050469">
    <property type="entry name" value="Diguanylate_Cyclase"/>
</dbReference>
<dbReference type="NCBIfam" id="TIGR00254">
    <property type="entry name" value="GGDEF"/>
    <property type="match status" value="1"/>
</dbReference>
<evidence type="ECO:0000259" key="5">
    <source>
        <dbReference type="PROSITE" id="PS50887"/>
    </source>
</evidence>
<feature type="transmembrane region" description="Helical" evidence="4">
    <location>
        <begin position="47"/>
        <end position="66"/>
    </location>
</feature>
<dbReference type="PANTHER" id="PTHR45138">
    <property type="entry name" value="REGULATORY COMPONENTS OF SENSORY TRANSDUCTION SYSTEM"/>
    <property type="match status" value="1"/>
</dbReference>